<sequence length="432" mass="47306">MAAADAPQSDPLLCLRRAISSNKVPVLSTSTDRADAETNLALATNLIFTFPNDEHHAFPLTTATRFTSSDNAVDLRSILWAWQKKDAQIAEYISTTATLNEDLAASSKNANAKVIQLSFVERLALISWLEGTTDECEYIKPLASEAAGQQAGAAADVAAGTAGGIAVVPSATRAKATGMKTLDPRLAEIYRGERKMGDRNSILRGIKPTDFSHIRKNAETFLGRTRTRPGGPTPATSLPTNSALVSNRQKPSSNRRVEPIILLSPSASSLLRTSNIRHFLEKGVYVPADSPLASGTDSGIIHISRMLPSIDPSRPMRFILVDQLDHFKPDYWSRVVAVFTTGQTWQFKSYKWTNAPELFSHALGIYVGFTGELIPDTVKGWGRGVKVAAVDKWNSTQGEKGRWRDREVVETLWTAIEESMRARGWNRDGAVR</sequence>
<dbReference type="InterPro" id="IPR038103">
    <property type="entry name" value="CDC73_C_sf"/>
</dbReference>
<name>A0A9P4IHA8_9PEZI</name>
<evidence type="ECO:0000256" key="5">
    <source>
        <dbReference type="SAM" id="MobiDB-lite"/>
    </source>
</evidence>
<protein>
    <submittedName>
        <fullName evidence="7">CDC73-domain-containing protein</fullName>
    </submittedName>
</protein>
<evidence type="ECO:0000313" key="7">
    <source>
        <dbReference type="EMBL" id="KAF2098462.1"/>
    </source>
</evidence>
<dbReference type="Pfam" id="PF05179">
    <property type="entry name" value="CDC73_C"/>
    <property type="match status" value="1"/>
</dbReference>
<evidence type="ECO:0000259" key="6">
    <source>
        <dbReference type="Pfam" id="PF05179"/>
    </source>
</evidence>
<gene>
    <name evidence="7" type="ORF">NA57DRAFT_38901</name>
</gene>
<comment type="similarity">
    <text evidence="2">Belongs to the CDC73 family.</text>
</comment>
<dbReference type="FunFam" id="3.40.50.11990:FF:000003">
    <property type="entry name" value="Pol II transcription elongation factor subunit Cdc73"/>
    <property type="match status" value="1"/>
</dbReference>
<reference evidence="7" key="1">
    <citation type="journal article" date="2020" name="Stud. Mycol.">
        <title>101 Dothideomycetes genomes: a test case for predicting lifestyles and emergence of pathogens.</title>
        <authorList>
            <person name="Haridas S."/>
            <person name="Albert R."/>
            <person name="Binder M."/>
            <person name="Bloem J."/>
            <person name="Labutti K."/>
            <person name="Salamov A."/>
            <person name="Andreopoulos B."/>
            <person name="Baker S."/>
            <person name="Barry K."/>
            <person name="Bills G."/>
            <person name="Bluhm B."/>
            <person name="Cannon C."/>
            <person name="Castanera R."/>
            <person name="Culley D."/>
            <person name="Daum C."/>
            <person name="Ezra D."/>
            <person name="Gonzalez J."/>
            <person name="Henrissat B."/>
            <person name="Kuo A."/>
            <person name="Liang C."/>
            <person name="Lipzen A."/>
            <person name="Lutzoni F."/>
            <person name="Magnuson J."/>
            <person name="Mondo S."/>
            <person name="Nolan M."/>
            <person name="Ohm R."/>
            <person name="Pangilinan J."/>
            <person name="Park H.-J."/>
            <person name="Ramirez L."/>
            <person name="Alfaro M."/>
            <person name="Sun H."/>
            <person name="Tritt A."/>
            <person name="Yoshinaga Y."/>
            <person name="Zwiers L.-H."/>
            <person name="Turgeon B."/>
            <person name="Goodwin S."/>
            <person name="Spatafora J."/>
            <person name="Crous P."/>
            <person name="Grigoriev I."/>
        </authorList>
    </citation>
    <scope>NUCLEOTIDE SEQUENCE</scope>
    <source>
        <strain evidence="7">CBS 133067</strain>
    </source>
</reference>
<keyword evidence="8" id="KW-1185">Reference proteome</keyword>
<feature type="compositionally biased region" description="Polar residues" evidence="5">
    <location>
        <begin position="235"/>
        <end position="251"/>
    </location>
</feature>
<evidence type="ECO:0000256" key="1">
    <source>
        <dbReference type="ARBA" id="ARBA00004123"/>
    </source>
</evidence>
<comment type="subcellular location">
    <subcellularLocation>
        <location evidence="1">Nucleus</location>
    </subcellularLocation>
</comment>
<dbReference type="GO" id="GO:0000993">
    <property type="term" value="F:RNA polymerase II complex binding"/>
    <property type="evidence" value="ECO:0007669"/>
    <property type="project" value="TreeGrafter"/>
</dbReference>
<dbReference type="PANTHER" id="PTHR12466">
    <property type="entry name" value="CDC73 DOMAIN PROTEIN"/>
    <property type="match status" value="1"/>
</dbReference>
<comment type="caution">
    <text evidence="7">The sequence shown here is derived from an EMBL/GenBank/DDBJ whole genome shotgun (WGS) entry which is preliminary data.</text>
</comment>
<dbReference type="GO" id="GO:0016593">
    <property type="term" value="C:Cdc73/Paf1 complex"/>
    <property type="evidence" value="ECO:0007669"/>
    <property type="project" value="InterPro"/>
</dbReference>
<organism evidence="7 8">
    <name type="scientific">Rhizodiscina lignyota</name>
    <dbReference type="NCBI Taxonomy" id="1504668"/>
    <lineage>
        <taxon>Eukaryota</taxon>
        <taxon>Fungi</taxon>
        <taxon>Dikarya</taxon>
        <taxon>Ascomycota</taxon>
        <taxon>Pezizomycotina</taxon>
        <taxon>Dothideomycetes</taxon>
        <taxon>Pleosporomycetidae</taxon>
        <taxon>Aulographales</taxon>
        <taxon>Rhizodiscinaceae</taxon>
        <taxon>Rhizodiscina</taxon>
    </lineage>
</organism>
<evidence type="ECO:0000313" key="8">
    <source>
        <dbReference type="Proteomes" id="UP000799772"/>
    </source>
</evidence>
<keyword evidence="3" id="KW-0804">Transcription</keyword>
<accession>A0A9P4IHA8</accession>
<feature type="region of interest" description="Disordered" evidence="5">
    <location>
        <begin position="223"/>
        <end position="251"/>
    </location>
</feature>
<dbReference type="PANTHER" id="PTHR12466:SF8">
    <property type="entry name" value="PARAFIBROMIN"/>
    <property type="match status" value="1"/>
</dbReference>
<dbReference type="AlphaFoldDB" id="A0A9P4IHA8"/>
<dbReference type="OrthoDB" id="2186602at2759"/>
<dbReference type="EMBL" id="ML978126">
    <property type="protein sequence ID" value="KAF2098462.1"/>
    <property type="molecule type" value="Genomic_DNA"/>
</dbReference>
<feature type="domain" description="Cell division control protein 73 C-terminal" evidence="6">
    <location>
        <begin position="256"/>
        <end position="418"/>
    </location>
</feature>
<dbReference type="Proteomes" id="UP000799772">
    <property type="component" value="Unassembled WGS sequence"/>
</dbReference>
<dbReference type="InterPro" id="IPR031336">
    <property type="entry name" value="CDC73_C"/>
</dbReference>
<evidence type="ECO:0000256" key="4">
    <source>
        <dbReference type="ARBA" id="ARBA00023242"/>
    </source>
</evidence>
<evidence type="ECO:0000256" key="2">
    <source>
        <dbReference type="ARBA" id="ARBA00010427"/>
    </source>
</evidence>
<dbReference type="GO" id="GO:0032968">
    <property type="term" value="P:positive regulation of transcription elongation by RNA polymerase II"/>
    <property type="evidence" value="ECO:0007669"/>
    <property type="project" value="TreeGrafter"/>
</dbReference>
<evidence type="ECO:0000256" key="3">
    <source>
        <dbReference type="ARBA" id="ARBA00023163"/>
    </source>
</evidence>
<proteinExistence type="inferred from homology"/>
<dbReference type="Gene3D" id="3.40.50.11990">
    <property type="entry name" value="RNA polymerase II accessory factor, Cdc73 C-terminal domain"/>
    <property type="match status" value="1"/>
</dbReference>
<dbReference type="InterPro" id="IPR007852">
    <property type="entry name" value="Cdc73/Parafibromin"/>
</dbReference>
<keyword evidence="4" id="KW-0539">Nucleus</keyword>
<dbReference type="GO" id="GO:0006368">
    <property type="term" value="P:transcription elongation by RNA polymerase II"/>
    <property type="evidence" value="ECO:0007669"/>
    <property type="project" value="InterPro"/>
</dbReference>